<dbReference type="OrthoDB" id="5350673at2759"/>
<protein>
    <recommendedName>
        <fullName evidence="2">Zn(2)-C6 fungal-type domain-containing protein</fullName>
    </recommendedName>
</protein>
<dbReference type="InterPro" id="IPR036864">
    <property type="entry name" value="Zn2-C6_fun-type_DNA-bd_sf"/>
</dbReference>
<reference evidence="3 4" key="1">
    <citation type="journal article" date="2018" name="Nat. Ecol. Evol.">
        <title>Pezizomycetes genomes reveal the molecular basis of ectomycorrhizal truffle lifestyle.</title>
        <authorList>
            <person name="Murat C."/>
            <person name="Payen T."/>
            <person name="Noel B."/>
            <person name="Kuo A."/>
            <person name="Morin E."/>
            <person name="Chen J."/>
            <person name="Kohler A."/>
            <person name="Krizsan K."/>
            <person name="Balestrini R."/>
            <person name="Da Silva C."/>
            <person name="Montanini B."/>
            <person name="Hainaut M."/>
            <person name="Levati E."/>
            <person name="Barry K.W."/>
            <person name="Belfiori B."/>
            <person name="Cichocki N."/>
            <person name="Clum A."/>
            <person name="Dockter R.B."/>
            <person name="Fauchery L."/>
            <person name="Guy J."/>
            <person name="Iotti M."/>
            <person name="Le Tacon F."/>
            <person name="Lindquist E.A."/>
            <person name="Lipzen A."/>
            <person name="Malagnac F."/>
            <person name="Mello A."/>
            <person name="Molinier V."/>
            <person name="Miyauchi S."/>
            <person name="Poulain J."/>
            <person name="Riccioni C."/>
            <person name="Rubini A."/>
            <person name="Sitrit Y."/>
            <person name="Splivallo R."/>
            <person name="Traeger S."/>
            <person name="Wang M."/>
            <person name="Zifcakova L."/>
            <person name="Wipf D."/>
            <person name="Zambonelli A."/>
            <person name="Paolocci F."/>
            <person name="Nowrousian M."/>
            <person name="Ottonello S."/>
            <person name="Baldrian P."/>
            <person name="Spatafora J.W."/>
            <person name="Henrissat B."/>
            <person name="Nagy L.G."/>
            <person name="Aury J.M."/>
            <person name="Wincker P."/>
            <person name="Grigoriev I.V."/>
            <person name="Bonfante P."/>
            <person name="Martin F.M."/>
        </authorList>
    </citation>
    <scope>NUCLEOTIDE SEQUENCE [LARGE SCALE GENOMIC DNA]</scope>
    <source>
        <strain evidence="3 4">ATCC MYA-4762</strain>
    </source>
</reference>
<organism evidence="3 4">
    <name type="scientific">Terfezia boudieri ATCC MYA-4762</name>
    <dbReference type="NCBI Taxonomy" id="1051890"/>
    <lineage>
        <taxon>Eukaryota</taxon>
        <taxon>Fungi</taxon>
        <taxon>Dikarya</taxon>
        <taxon>Ascomycota</taxon>
        <taxon>Pezizomycotina</taxon>
        <taxon>Pezizomycetes</taxon>
        <taxon>Pezizales</taxon>
        <taxon>Pezizaceae</taxon>
        <taxon>Terfezia</taxon>
    </lineage>
</organism>
<evidence type="ECO:0000313" key="3">
    <source>
        <dbReference type="EMBL" id="RPB18927.1"/>
    </source>
</evidence>
<dbReference type="InterPro" id="IPR001138">
    <property type="entry name" value="Zn2Cys6_DnaBD"/>
</dbReference>
<dbReference type="SUPFAM" id="SSF57701">
    <property type="entry name" value="Zn2/Cys6 DNA-binding domain"/>
    <property type="match status" value="1"/>
</dbReference>
<dbReference type="GO" id="GO:0008270">
    <property type="term" value="F:zinc ion binding"/>
    <property type="evidence" value="ECO:0007669"/>
    <property type="project" value="InterPro"/>
</dbReference>
<dbReference type="CDD" id="cd00067">
    <property type="entry name" value="GAL4"/>
    <property type="match status" value="1"/>
</dbReference>
<dbReference type="SMART" id="SM00066">
    <property type="entry name" value="GAL4"/>
    <property type="match status" value="1"/>
</dbReference>
<proteinExistence type="predicted"/>
<name>A0A3N4L7R7_9PEZI</name>
<gene>
    <name evidence="3" type="ORF">L211DRAFT_672829</name>
</gene>
<feature type="domain" description="Zn(2)-C6 fungal-type" evidence="2">
    <location>
        <begin position="8"/>
        <end position="55"/>
    </location>
</feature>
<accession>A0A3N4L7R7</accession>
<keyword evidence="1" id="KW-0539">Nucleus</keyword>
<dbReference type="GO" id="GO:0000981">
    <property type="term" value="F:DNA-binding transcription factor activity, RNA polymerase II-specific"/>
    <property type="evidence" value="ECO:0007669"/>
    <property type="project" value="InterPro"/>
</dbReference>
<evidence type="ECO:0000313" key="4">
    <source>
        <dbReference type="Proteomes" id="UP000267821"/>
    </source>
</evidence>
<sequence length="129" mass="14936">MFTKSCKGRSRKGCMICKRKKIKCDEIHPRCQYFQCQTSVLGDCSGRLGDSGFLDKRWLDIWLDIWLEIWLDIWLDLHRICWRRSCDPIGNRSQAASGVIVNPQWNEEGTDSLVNWRASGSEEGTGFFS</sequence>
<dbReference type="Proteomes" id="UP000267821">
    <property type="component" value="Unassembled WGS sequence"/>
</dbReference>
<evidence type="ECO:0000259" key="2">
    <source>
        <dbReference type="SMART" id="SM00066"/>
    </source>
</evidence>
<dbReference type="EMBL" id="ML121603">
    <property type="protein sequence ID" value="RPB18927.1"/>
    <property type="molecule type" value="Genomic_DNA"/>
</dbReference>
<dbReference type="AlphaFoldDB" id="A0A3N4L7R7"/>
<dbReference type="InParanoid" id="A0A3N4L7R7"/>
<evidence type="ECO:0000256" key="1">
    <source>
        <dbReference type="ARBA" id="ARBA00023242"/>
    </source>
</evidence>
<keyword evidence="4" id="KW-1185">Reference proteome</keyword>